<evidence type="ECO:0000256" key="1">
    <source>
        <dbReference type="SAM" id="MobiDB-lite"/>
    </source>
</evidence>
<dbReference type="GO" id="GO:0006626">
    <property type="term" value="P:protein targeting to mitochondrion"/>
    <property type="evidence" value="ECO:0007669"/>
    <property type="project" value="TreeGrafter"/>
</dbReference>
<dbReference type="Pfam" id="PF17171">
    <property type="entry name" value="GST_C_6"/>
    <property type="match status" value="1"/>
</dbReference>
<dbReference type="PANTHER" id="PTHR12289:SF41">
    <property type="entry name" value="FAILED AXON CONNECTIONS-RELATED"/>
    <property type="match status" value="1"/>
</dbReference>
<dbReference type="InterPro" id="IPR033468">
    <property type="entry name" value="Metaxin_GST"/>
</dbReference>
<evidence type="ECO:0000313" key="5">
    <source>
        <dbReference type="Proteomes" id="UP000516437"/>
    </source>
</evidence>
<dbReference type="Pfam" id="PF17172">
    <property type="entry name" value="GST_N_4"/>
    <property type="match status" value="1"/>
</dbReference>
<dbReference type="AlphaFoldDB" id="A0A6A1UV52"/>
<dbReference type="InterPro" id="IPR012336">
    <property type="entry name" value="Thioredoxin-like_fold"/>
</dbReference>
<dbReference type="OrthoDB" id="5835136at2759"/>
<feature type="compositionally biased region" description="Low complexity" evidence="1">
    <location>
        <begin position="436"/>
        <end position="451"/>
    </location>
</feature>
<dbReference type="PANTHER" id="PTHR12289">
    <property type="entry name" value="METAXIN RELATED"/>
    <property type="match status" value="1"/>
</dbReference>
<evidence type="ECO:0000259" key="3">
    <source>
        <dbReference type="Pfam" id="PF17172"/>
    </source>
</evidence>
<feature type="region of interest" description="Disordered" evidence="1">
    <location>
        <begin position="428"/>
        <end position="467"/>
    </location>
</feature>
<feature type="domain" description="Metaxin glutathione S-transferase" evidence="2">
    <location>
        <begin position="354"/>
        <end position="416"/>
    </location>
</feature>
<protein>
    <submittedName>
        <fullName evidence="4">Mitochondrial outer membrane import complex protein METAXIN</fullName>
    </submittedName>
</protein>
<proteinExistence type="predicted"/>
<evidence type="ECO:0000313" key="4">
    <source>
        <dbReference type="EMBL" id="KAB1204275.1"/>
    </source>
</evidence>
<accession>A0A6A1UV52</accession>
<keyword evidence="5" id="KW-1185">Reference proteome</keyword>
<reference evidence="4 5" key="1">
    <citation type="journal article" date="2019" name="Plant Biotechnol. J.">
        <title>The red bayberry genome and genetic basis of sex determination.</title>
        <authorList>
            <person name="Jia H.M."/>
            <person name="Jia H.J."/>
            <person name="Cai Q.L."/>
            <person name="Wang Y."/>
            <person name="Zhao H.B."/>
            <person name="Yang W.F."/>
            <person name="Wang G.Y."/>
            <person name="Li Y.H."/>
            <person name="Zhan D.L."/>
            <person name="Shen Y.T."/>
            <person name="Niu Q.F."/>
            <person name="Chang L."/>
            <person name="Qiu J."/>
            <person name="Zhao L."/>
            <person name="Xie H.B."/>
            <person name="Fu W.Y."/>
            <person name="Jin J."/>
            <person name="Li X.W."/>
            <person name="Jiao Y."/>
            <person name="Zhou C.C."/>
            <person name="Tu T."/>
            <person name="Chai C.Y."/>
            <person name="Gao J.L."/>
            <person name="Fan L.J."/>
            <person name="van de Weg E."/>
            <person name="Wang J.Y."/>
            <person name="Gao Z.S."/>
        </authorList>
    </citation>
    <scope>NUCLEOTIDE SEQUENCE [LARGE SCALE GENOMIC DNA]</scope>
    <source>
        <tissue evidence="4">Leaves</tissue>
    </source>
</reference>
<feature type="compositionally biased region" description="Basic residues" evidence="1">
    <location>
        <begin position="452"/>
        <end position="462"/>
    </location>
</feature>
<name>A0A6A1UV52_9ROSI</name>
<organism evidence="4 5">
    <name type="scientific">Morella rubra</name>
    <name type="common">Chinese bayberry</name>
    <dbReference type="NCBI Taxonomy" id="262757"/>
    <lineage>
        <taxon>Eukaryota</taxon>
        <taxon>Viridiplantae</taxon>
        <taxon>Streptophyta</taxon>
        <taxon>Embryophyta</taxon>
        <taxon>Tracheophyta</taxon>
        <taxon>Spermatophyta</taxon>
        <taxon>Magnoliopsida</taxon>
        <taxon>eudicotyledons</taxon>
        <taxon>Gunneridae</taxon>
        <taxon>Pentapetalae</taxon>
        <taxon>rosids</taxon>
        <taxon>fabids</taxon>
        <taxon>Fagales</taxon>
        <taxon>Myricaceae</taxon>
        <taxon>Morella</taxon>
    </lineage>
</organism>
<dbReference type="Proteomes" id="UP000516437">
    <property type="component" value="Chromosome 8"/>
</dbReference>
<dbReference type="EMBL" id="RXIC02000026">
    <property type="protein sequence ID" value="KAB1204275.1"/>
    <property type="molecule type" value="Genomic_DNA"/>
</dbReference>
<sequence length="510" mass="56983">MAKGPIISNIPMAKVAASDSVNVGSHIPLEATRSLIDELQLGCENSVGLTFAREARRQDDPLSKCVVQERCGMGSVELQPGSLESGADLVVCQGKKRNKEAGGLSLSLDPKRGKEKLLVDLGVLETSVADTFHMGLEGCTKSTRLRMEEEANREREEYTLVVRKPCFGLPTACLSCLPVYIYLKLAQLPFRLDFNSTYPDSDYSFLMLAQMEKHYACAHIGVDHTHENTICFSLSDQIPYIESGDYVAYNNENGGVIESLKKDGIVDLDTEFYTVPEWISAKAMVSSWLEDALMYELWVGSDGMSAERIYHSDLPWPIGKVLFLKQLHFVKQQFGITKDNADQKEEEDSIYKRANTAYGALAARLGEHNFLFENRPSSLDALFLAHVLLTLEALPETSVLRTKLLEHGNLIKYAEKLKMELIEAGSSFSSIPHNQSDPSSSASRRGPPKSSSKPKSKSKRQKTKEEKTFRRRAKYFLATQLVAVLLFLTFINRSDDEVELDDDEGYGYDD</sequence>
<dbReference type="GO" id="GO:0005741">
    <property type="term" value="C:mitochondrial outer membrane"/>
    <property type="evidence" value="ECO:0007669"/>
    <property type="project" value="TreeGrafter"/>
</dbReference>
<dbReference type="CDD" id="cd03193">
    <property type="entry name" value="GST_C_Metaxin"/>
    <property type="match status" value="1"/>
</dbReference>
<comment type="caution">
    <text evidence="4">The sequence shown here is derived from an EMBL/GenBank/DDBJ whole genome shotgun (WGS) entry which is preliminary data.</text>
</comment>
<dbReference type="InterPro" id="IPR050931">
    <property type="entry name" value="Mito_Protein_Transport_Metaxin"/>
</dbReference>
<evidence type="ECO:0000259" key="2">
    <source>
        <dbReference type="Pfam" id="PF17171"/>
    </source>
</evidence>
<feature type="domain" description="Thioredoxin-like fold" evidence="3">
    <location>
        <begin position="232"/>
        <end position="302"/>
    </location>
</feature>
<gene>
    <name evidence="4" type="ORF">CJ030_MR8G009063</name>
</gene>